<accession>A0A7J7NN99</accession>
<dbReference type="SUPFAM" id="SSF103511">
    <property type="entry name" value="Chlorophyll a-b binding protein"/>
    <property type="match status" value="1"/>
</dbReference>
<reference evidence="1 2" key="1">
    <citation type="journal article" date="2020" name="IScience">
        <title>Genome Sequencing of the Endangered Kingdonia uniflora (Circaeasteraceae, Ranunculales) Reveals Potential Mechanisms of Evolutionary Specialization.</title>
        <authorList>
            <person name="Sun Y."/>
            <person name="Deng T."/>
            <person name="Zhang A."/>
            <person name="Moore M.J."/>
            <person name="Landis J.B."/>
            <person name="Lin N."/>
            <person name="Zhang H."/>
            <person name="Zhang X."/>
            <person name="Huang J."/>
            <person name="Zhang X."/>
            <person name="Sun H."/>
            <person name="Wang H."/>
        </authorList>
    </citation>
    <scope>NUCLEOTIDE SEQUENCE [LARGE SCALE GENOMIC DNA]</scope>
    <source>
        <strain evidence="1">TB1705</strain>
        <tissue evidence="1">Leaf</tissue>
    </source>
</reference>
<gene>
    <name evidence="1" type="ORF">GIB67_005248</name>
</gene>
<dbReference type="OrthoDB" id="542523at2759"/>
<name>A0A7J7NN99_9MAGN</name>
<sequence>MAILSLVSPSTFLSLTSSLSTHHHQTLFNGSNSKRTKTQKPFSLKVQAVKVPARVEIPKVEPKFSAPFLGFTKTAEIWNSRACMIGLIGTFIVELILNKGILQLIGIEIGKGLDIPL</sequence>
<dbReference type="EMBL" id="JACGCM010000692">
    <property type="protein sequence ID" value="KAF6168636.1"/>
    <property type="molecule type" value="Genomic_DNA"/>
</dbReference>
<keyword evidence="2" id="KW-1185">Reference proteome</keyword>
<dbReference type="Proteomes" id="UP000541444">
    <property type="component" value="Unassembled WGS sequence"/>
</dbReference>
<evidence type="ECO:0008006" key="3">
    <source>
        <dbReference type="Google" id="ProtNLM"/>
    </source>
</evidence>
<protein>
    <recommendedName>
        <fullName evidence="3">One helix protein</fullName>
    </recommendedName>
</protein>
<proteinExistence type="predicted"/>
<organism evidence="1 2">
    <name type="scientific">Kingdonia uniflora</name>
    <dbReference type="NCBI Taxonomy" id="39325"/>
    <lineage>
        <taxon>Eukaryota</taxon>
        <taxon>Viridiplantae</taxon>
        <taxon>Streptophyta</taxon>
        <taxon>Embryophyta</taxon>
        <taxon>Tracheophyta</taxon>
        <taxon>Spermatophyta</taxon>
        <taxon>Magnoliopsida</taxon>
        <taxon>Ranunculales</taxon>
        <taxon>Circaeasteraceae</taxon>
        <taxon>Kingdonia</taxon>
    </lineage>
</organism>
<evidence type="ECO:0000313" key="2">
    <source>
        <dbReference type="Proteomes" id="UP000541444"/>
    </source>
</evidence>
<comment type="caution">
    <text evidence="1">The sequence shown here is derived from an EMBL/GenBank/DDBJ whole genome shotgun (WGS) entry which is preliminary data.</text>
</comment>
<dbReference type="AlphaFoldDB" id="A0A7J7NN99"/>
<evidence type="ECO:0000313" key="1">
    <source>
        <dbReference type="EMBL" id="KAF6168636.1"/>
    </source>
</evidence>